<dbReference type="PANTHER" id="PTHR45625">
    <property type="entry name" value="PEPTIDYL-PROLYL CIS-TRANS ISOMERASE-RELATED"/>
    <property type="match status" value="1"/>
</dbReference>
<protein>
    <recommendedName>
        <fullName evidence="5">Peptidyl-prolyl cis-trans isomerase</fullName>
        <shortName evidence="5">PPIase</shortName>
        <ecNumber evidence="5">5.2.1.8</ecNumber>
    </recommendedName>
</protein>
<feature type="compositionally biased region" description="Polar residues" evidence="6">
    <location>
        <begin position="38"/>
        <end position="66"/>
    </location>
</feature>
<keyword evidence="3 5" id="KW-0697">Rotamase</keyword>
<feature type="signal peptide" evidence="5">
    <location>
        <begin position="1"/>
        <end position="37"/>
    </location>
</feature>
<evidence type="ECO:0000313" key="9">
    <source>
        <dbReference type="Proteomes" id="UP000450917"/>
    </source>
</evidence>
<dbReference type="InterPro" id="IPR002130">
    <property type="entry name" value="Cyclophilin-type_PPIase_dom"/>
</dbReference>
<accession>A0A7X3CVJ5</accession>
<comment type="function">
    <text evidence="2 5">PPIases accelerate the folding of proteins. It catalyzes the cis-trans isomerization of proline imidic peptide bonds in oligopeptides.</text>
</comment>
<dbReference type="PROSITE" id="PS50072">
    <property type="entry name" value="CSA_PPIASE_2"/>
    <property type="match status" value="1"/>
</dbReference>
<keyword evidence="9" id="KW-1185">Reference proteome</keyword>
<dbReference type="PANTHER" id="PTHR45625:SF4">
    <property type="entry name" value="PEPTIDYLPROLYL ISOMERASE DOMAIN AND WD REPEAT-CONTAINING PROTEIN 1"/>
    <property type="match status" value="1"/>
</dbReference>
<name>A0A7X3CVJ5_9BACL</name>
<evidence type="ECO:0000256" key="1">
    <source>
        <dbReference type="ARBA" id="ARBA00000971"/>
    </source>
</evidence>
<keyword evidence="5" id="KW-0732">Signal</keyword>
<reference evidence="8 9" key="1">
    <citation type="submission" date="2019-11" db="EMBL/GenBank/DDBJ databases">
        <title>Draft genome sequences of five Paenibacillus species of dairy origin.</title>
        <authorList>
            <person name="Olajide A.M."/>
            <person name="Chen S."/>
            <person name="Lapointe G."/>
        </authorList>
    </citation>
    <scope>NUCLEOTIDE SEQUENCE [LARGE SCALE GENOMIC DNA]</scope>
    <source>
        <strain evidence="8 9">2CS3</strain>
    </source>
</reference>
<dbReference type="AlphaFoldDB" id="A0A7X3CVJ5"/>
<dbReference type="Pfam" id="PF00160">
    <property type="entry name" value="Pro_isomerase"/>
    <property type="match status" value="1"/>
</dbReference>
<dbReference type="InterPro" id="IPR044666">
    <property type="entry name" value="Cyclophilin_A-like"/>
</dbReference>
<dbReference type="EC" id="5.2.1.8" evidence="5"/>
<keyword evidence="4 5" id="KW-0413">Isomerase</keyword>
<evidence type="ECO:0000256" key="4">
    <source>
        <dbReference type="ARBA" id="ARBA00023235"/>
    </source>
</evidence>
<feature type="region of interest" description="Disordered" evidence="6">
    <location>
        <begin position="211"/>
        <end position="237"/>
    </location>
</feature>
<gene>
    <name evidence="8" type="ORF">GNP93_25015</name>
</gene>
<proteinExistence type="inferred from homology"/>
<dbReference type="InterPro" id="IPR029000">
    <property type="entry name" value="Cyclophilin-like_dom_sf"/>
</dbReference>
<organism evidence="8 9">
    <name type="scientific">Paenibacillus validus</name>
    <dbReference type="NCBI Taxonomy" id="44253"/>
    <lineage>
        <taxon>Bacteria</taxon>
        <taxon>Bacillati</taxon>
        <taxon>Bacillota</taxon>
        <taxon>Bacilli</taxon>
        <taxon>Bacillales</taxon>
        <taxon>Paenibacillaceae</taxon>
        <taxon>Paenibacillus</taxon>
    </lineage>
</organism>
<evidence type="ECO:0000256" key="6">
    <source>
        <dbReference type="SAM" id="MobiDB-lite"/>
    </source>
</evidence>
<evidence type="ECO:0000313" key="8">
    <source>
        <dbReference type="EMBL" id="MUG73871.1"/>
    </source>
</evidence>
<dbReference type="GO" id="GO:0003755">
    <property type="term" value="F:peptidyl-prolyl cis-trans isomerase activity"/>
    <property type="evidence" value="ECO:0007669"/>
    <property type="project" value="UniProtKB-UniRule"/>
</dbReference>
<dbReference type="Proteomes" id="UP000450917">
    <property type="component" value="Unassembled WGS sequence"/>
</dbReference>
<evidence type="ECO:0000256" key="5">
    <source>
        <dbReference type="RuleBase" id="RU363019"/>
    </source>
</evidence>
<comment type="catalytic activity">
    <reaction evidence="1 5">
        <text>[protein]-peptidylproline (omega=180) = [protein]-peptidylproline (omega=0)</text>
        <dbReference type="Rhea" id="RHEA:16237"/>
        <dbReference type="Rhea" id="RHEA-COMP:10747"/>
        <dbReference type="Rhea" id="RHEA-COMP:10748"/>
        <dbReference type="ChEBI" id="CHEBI:83833"/>
        <dbReference type="ChEBI" id="CHEBI:83834"/>
        <dbReference type="EC" id="5.2.1.8"/>
    </reaction>
</comment>
<sequence>MNQTMISKIAQKTIRTALAAGLVAGMLAGCGTKPAPADNSNASHPSAQPNASTGTTSEPGKKTWSSPPEMKIDANKSYTATVTTSKGTFVIELFAKDAPKTVNNFVFLAKEGFYNNITFHRIIQSFMVQTGDPLGNGTGGPGYKFPDELKSPYKYEPGIVAMANSGPNTNGSQFFICTGEDSKSLNKLPNYTIFGKVVEGMDTVQKIAATPVEQGSEPTPSKPKEKVVIQSVTITEK</sequence>
<feature type="domain" description="PPIase cyclophilin-type" evidence="7">
    <location>
        <begin position="87"/>
        <end position="234"/>
    </location>
</feature>
<dbReference type="Gene3D" id="2.40.100.10">
    <property type="entry name" value="Cyclophilin-like"/>
    <property type="match status" value="1"/>
</dbReference>
<feature type="region of interest" description="Disordered" evidence="6">
    <location>
        <begin position="35"/>
        <end position="70"/>
    </location>
</feature>
<evidence type="ECO:0000256" key="2">
    <source>
        <dbReference type="ARBA" id="ARBA00002388"/>
    </source>
</evidence>
<evidence type="ECO:0000256" key="3">
    <source>
        <dbReference type="ARBA" id="ARBA00023110"/>
    </source>
</evidence>
<comment type="similarity">
    <text evidence="5">Belongs to the cyclophilin-type PPIase family.</text>
</comment>
<dbReference type="CDD" id="cd00317">
    <property type="entry name" value="cyclophilin"/>
    <property type="match status" value="1"/>
</dbReference>
<dbReference type="SUPFAM" id="SSF50891">
    <property type="entry name" value="Cyclophilin-like"/>
    <property type="match status" value="1"/>
</dbReference>
<dbReference type="EMBL" id="WNZX01000034">
    <property type="protein sequence ID" value="MUG73871.1"/>
    <property type="molecule type" value="Genomic_DNA"/>
</dbReference>
<evidence type="ECO:0000259" key="7">
    <source>
        <dbReference type="PROSITE" id="PS50072"/>
    </source>
</evidence>
<feature type="chain" id="PRO_5031608942" description="Peptidyl-prolyl cis-trans isomerase" evidence="5">
    <location>
        <begin position="38"/>
        <end position="237"/>
    </location>
</feature>
<dbReference type="PRINTS" id="PR00153">
    <property type="entry name" value="CSAPPISMRASE"/>
</dbReference>
<comment type="caution">
    <text evidence="8">The sequence shown here is derived from an EMBL/GenBank/DDBJ whole genome shotgun (WGS) entry which is preliminary data.</text>
</comment>